<name>A0A0D0E900_9AGAM</name>
<evidence type="ECO:0000313" key="2">
    <source>
        <dbReference type="EMBL" id="KIK98964.1"/>
    </source>
</evidence>
<evidence type="ECO:0000313" key="3">
    <source>
        <dbReference type="Proteomes" id="UP000054538"/>
    </source>
</evidence>
<dbReference type="HOGENOM" id="CLU_1750303_0_0_1"/>
<proteinExistence type="predicted"/>
<feature type="compositionally biased region" description="Acidic residues" evidence="1">
    <location>
        <begin position="16"/>
        <end position="39"/>
    </location>
</feature>
<gene>
    <name evidence="2" type="ORF">PAXRUDRAFT_823310</name>
</gene>
<feature type="region of interest" description="Disordered" evidence="1">
    <location>
        <begin position="1"/>
        <end position="149"/>
    </location>
</feature>
<reference evidence="3" key="2">
    <citation type="submission" date="2015-01" db="EMBL/GenBank/DDBJ databases">
        <title>Evolutionary Origins and Diversification of the Mycorrhizal Mutualists.</title>
        <authorList>
            <consortium name="DOE Joint Genome Institute"/>
            <consortium name="Mycorrhizal Genomics Consortium"/>
            <person name="Kohler A."/>
            <person name="Kuo A."/>
            <person name="Nagy L.G."/>
            <person name="Floudas D."/>
            <person name="Copeland A."/>
            <person name="Barry K.W."/>
            <person name="Cichocki N."/>
            <person name="Veneault-Fourrey C."/>
            <person name="LaButti K."/>
            <person name="Lindquist E.A."/>
            <person name="Lipzen A."/>
            <person name="Lundell T."/>
            <person name="Morin E."/>
            <person name="Murat C."/>
            <person name="Riley R."/>
            <person name="Ohm R."/>
            <person name="Sun H."/>
            <person name="Tunlid A."/>
            <person name="Henrissat B."/>
            <person name="Grigoriev I.V."/>
            <person name="Hibbett D.S."/>
            <person name="Martin F."/>
        </authorList>
    </citation>
    <scope>NUCLEOTIDE SEQUENCE [LARGE SCALE GENOMIC DNA]</scope>
    <source>
        <strain evidence="3">Ve08.2h10</strain>
    </source>
</reference>
<sequence length="149" mass="16031">MAAEPTVEPTALLEERPEDDEGEESDEYEVEGEEDEGDAFEPGQYEGEEDEEGEEGELEGEGKHPSMTALLLSEQNGAGVNVEEYDEDEDEEYQDDGGEVTAERPFDLSSVAGSKRGADELSGSDAEGDAFQDVEEEGSGESAAKKVKV</sequence>
<evidence type="ECO:0000256" key="1">
    <source>
        <dbReference type="SAM" id="MobiDB-lite"/>
    </source>
</evidence>
<feature type="compositionally biased region" description="Acidic residues" evidence="1">
    <location>
        <begin position="126"/>
        <end position="139"/>
    </location>
</feature>
<dbReference type="InParanoid" id="A0A0D0E900"/>
<reference evidence="2 3" key="1">
    <citation type="submission" date="2014-04" db="EMBL/GenBank/DDBJ databases">
        <authorList>
            <consortium name="DOE Joint Genome Institute"/>
            <person name="Kuo A."/>
            <person name="Kohler A."/>
            <person name="Jargeat P."/>
            <person name="Nagy L.G."/>
            <person name="Floudas D."/>
            <person name="Copeland A."/>
            <person name="Barry K.W."/>
            <person name="Cichocki N."/>
            <person name="Veneault-Fourrey C."/>
            <person name="LaButti K."/>
            <person name="Lindquist E.A."/>
            <person name="Lipzen A."/>
            <person name="Lundell T."/>
            <person name="Morin E."/>
            <person name="Murat C."/>
            <person name="Sun H."/>
            <person name="Tunlid A."/>
            <person name="Henrissat B."/>
            <person name="Grigoriev I.V."/>
            <person name="Hibbett D.S."/>
            <person name="Martin F."/>
            <person name="Nordberg H.P."/>
            <person name="Cantor M.N."/>
            <person name="Hua S.X."/>
        </authorList>
    </citation>
    <scope>NUCLEOTIDE SEQUENCE [LARGE SCALE GENOMIC DNA]</scope>
    <source>
        <strain evidence="2 3">Ve08.2h10</strain>
    </source>
</reference>
<dbReference type="EMBL" id="KN824875">
    <property type="protein sequence ID" value="KIK98964.1"/>
    <property type="molecule type" value="Genomic_DNA"/>
</dbReference>
<accession>A0A0D0E900</accession>
<keyword evidence="3" id="KW-1185">Reference proteome</keyword>
<dbReference type="AlphaFoldDB" id="A0A0D0E900"/>
<dbReference type="Proteomes" id="UP000054538">
    <property type="component" value="Unassembled WGS sequence"/>
</dbReference>
<feature type="compositionally biased region" description="Acidic residues" evidence="1">
    <location>
        <begin position="46"/>
        <end position="59"/>
    </location>
</feature>
<organism evidence="2 3">
    <name type="scientific">Paxillus rubicundulus Ve08.2h10</name>
    <dbReference type="NCBI Taxonomy" id="930991"/>
    <lineage>
        <taxon>Eukaryota</taxon>
        <taxon>Fungi</taxon>
        <taxon>Dikarya</taxon>
        <taxon>Basidiomycota</taxon>
        <taxon>Agaricomycotina</taxon>
        <taxon>Agaricomycetes</taxon>
        <taxon>Agaricomycetidae</taxon>
        <taxon>Boletales</taxon>
        <taxon>Paxilineae</taxon>
        <taxon>Paxillaceae</taxon>
        <taxon>Paxillus</taxon>
    </lineage>
</organism>
<protein>
    <submittedName>
        <fullName evidence="2">Uncharacterized protein</fullName>
    </submittedName>
</protein>
<feature type="compositionally biased region" description="Acidic residues" evidence="1">
    <location>
        <begin position="83"/>
        <end position="98"/>
    </location>
</feature>